<feature type="non-terminal residue" evidence="1">
    <location>
        <position position="1"/>
    </location>
</feature>
<sequence length="117" mass="13293">SLQECMDQGGQILSIRPISYTVRIRMPNGDEKDISNVNFPTDSKYVAQGPSMEEPTLEISEEDLPEEYFDQFKTDESIEKPPPSIREHSFEDVMKTGGRIEDCIKFQSNSVFVLMPG</sequence>
<protein>
    <submittedName>
        <fullName evidence="1">2261_t:CDS:1</fullName>
    </submittedName>
</protein>
<organism evidence="1 2">
    <name type="scientific">Racocetra persica</name>
    <dbReference type="NCBI Taxonomy" id="160502"/>
    <lineage>
        <taxon>Eukaryota</taxon>
        <taxon>Fungi</taxon>
        <taxon>Fungi incertae sedis</taxon>
        <taxon>Mucoromycota</taxon>
        <taxon>Glomeromycotina</taxon>
        <taxon>Glomeromycetes</taxon>
        <taxon>Diversisporales</taxon>
        <taxon>Gigasporaceae</taxon>
        <taxon>Racocetra</taxon>
    </lineage>
</organism>
<gene>
    <name evidence="1" type="ORF">RPERSI_LOCUS35331</name>
</gene>
<accession>A0ACA9STU7</accession>
<evidence type="ECO:0000313" key="1">
    <source>
        <dbReference type="EMBL" id="CAG8848865.1"/>
    </source>
</evidence>
<feature type="non-terminal residue" evidence="1">
    <location>
        <position position="117"/>
    </location>
</feature>
<evidence type="ECO:0000313" key="2">
    <source>
        <dbReference type="Proteomes" id="UP000789920"/>
    </source>
</evidence>
<comment type="caution">
    <text evidence="1">The sequence shown here is derived from an EMBL/GenBank/DDBJ whole genome shotgun (WGS) entry which is preliminary data.</text>
</comment>
<keyword evidence="2" id="KW-1185">Reference proteome</keyword>
<name>A0ACA9STU7_9GLOM</name>
<reference evidence="1" key="1">
    <citation type="submission" date="2021-06" db="EMBL/GenBank/DDBJ databases">
        <authorList>
            <person name="Kallberg Y."/>
            <person name="Tangrot J."/>
            <person name="Rosling A."/>
        </authorList>
    </citation>
    <scope>NUCLEOTIDE SEQUENCE</scope>
    <source>
        <strain evidence="1">MA461A</strain>
    </source>
</reference>
<dbReference type="Proteomes" id="UP000789920">
    <property type="component" value="Unassembled WGS sequence"/>
</dbReference>
<dbReference type="EMBL" id="CAJVQC010162714">
    <property type="protein sequence ID" value="CAG8848865.1"/>
    <property type="molecule type" value="Genomic_DNA"/>
</dbReference>
<proteinExistence type="predicted"/>